<dbReference type="Proteomes" id="UP000198847">
    <property type="component" value="Unassembled WGS sequence"/>
</dbReference>
<dbReference type="InterPro" id="IPR010061">
    <property type="entry name" value="MeMal-semiAld_DH"/>
</dbReference>
<dbReference type="GO" id="GO:0006210">
    <property type="term" value="P:thymine catabolic process"/>
    <property type="evidence" value="ECO:0007669"/>
    <property type="project" value="TreeGrafter"/>
</dbReference>
<dbReference type="EMBL" id="FODY01000003">
    <property type="protein sequence ID" value="SEO61308.1"/>
    <property type="molecule type" value="Genomic_DNA"/>
</dbReference>
<evidence type="ECO:0000256" key="1">
    <source>
        <dbReference type="ARBA" id="ARBA00023002"/>
    </source>
</evidence>
<keyword evidence="4" id="KW-1185">Reference proteome</keyword>
<keyword evidence="1" id="KW-0560">Oxidoreductase</keyword>
<protein>
    <submittedName>
        <fullName evidence="3">Methylmalonate-semialdehyde dehydrogenase [acylating]</fullName>
    </submittedName>
</protein>
<dbReference type="FunFam" id="3.40.309.10:FF:000002">
    <property type="entry name" value="Methylmalonate-semialdehyde dehydrogenase (Acylating)"/>
    <property type="match status" value="1"/>
</dbReference>
<dbReference type="PANTHER" id="PTHR43866:SF4">
    <property type="entry name" value="MALONATE-SEMIALDEHYDE DEHYDROGENASE"/>
    <property type="match status" value="1"/>
</dbReference>
<name>A0A1H8R579_9FIRM</name>
<sequence>MAVKRLKYGVNGEWKESATKKYMPITDSNTGKVIAEAPCCTAEEVNEAVAAARAAYAGWSTTPVSVRVQIMFRYKAILDAHLEELTLLVATELGKNLNEARGDVLKAIEVVELACSTPTLMQGDSLMNVSHGHDTVMYREPVGVFAGIVPYNFPAMIPFGWMIPLCITTGNTFVLKAASMVPQTAIRMLELLIEAGLPKGVVNLVTCSRNEAELLLKHPDVVGICYVGSTSVGLHIYSTAAAHGKRVQALCEAKNHGLVLKDAQLKSAAARIINSGFGCAGQRCMALPVICVEEQVADAFIEHLLEAARQIKVGPAYDPATALGPVVSAEHKARVMEWIDKGVAEGAKLLLDGRNITVEGHEEGFYIGPTIFDHVTDEMSIGTSEIFGPVVCIKRVKNFEHGLAVMNANPFANGSCIFTQSGYYAREFAARTHGGMVGINVGIPVPISVFPFSGHKKSFFGDLHCMGKDGVAFFTEAKCVTTRWFTEADSSTKVDTWEGTITR</sequence>
<dbReference type="RefSeq" id="WP_091744134.1">
    <property type="nucleotide sequence ID" value="NZ_FODY01000003.1"/>
</dbReference>
<reference evidence="3 4" key="1">
    <citation type="submission" date="2016-10" db="EMBL/GenBank/DDBJ databases">
        <authorList>
            <person name="de Groot N.N."/>
        </authorList>
    </citation>
    <scope>NUCLEOTIDE SEQUENCE [LARGE SCALE GENOMIC DNA]</scope>
    <source>
        <strain evidence="3 4">DSM 13305</strain>
    </source>
</reference>
<dbReference type="STRING" id="112903.SAMN04490178_103164"/>
<dbReference type="InterPro" id="IPR016162">
    <property type="entry name" value="Ald_DH_N"/>
</dbReference>
<accession>A0A1H8R579</accession>
<dbReference type="CDD" id="cd07085">
    <property type="entry name" value="ALDH_F6_MMSDH"/>
    <property type="match status" value="1"/>
</dbReference>
<dbReference type="OrthoDB" id="9762913at2"/>
<dbReference type="Pfam" id="PF00171">
    <property type="entry name" value="Aldedh"/>
    <property type="match status" value="1"/>
</dbReference>
<dbReference type="Gene3D" id="3.40.309.10">
    <property type="entry name" value="Aldehyde Dehydrogenase, Chain A, domain 2"/>
    <property type="match status" value="1"/>
</dbReference>
<organism evidence="3 4">
    <name type="scientific">Propionispora vibrioides</name>
    <dbReference type="NCBI Taxonomy" id="112903"/>
    <lineage>
        <taxon>Bacteria</taxon>
        <taxon>Bacillati</taxon>
        <taxon>Bacillota</taxon>
        <taxon>Negativicutes</taxon>
        <taxon>Selenomonadales</taxon>
        <taxon>Sporomusaceae</taxon>
        <taxon>Propionispora</taxon>
    </lineage>
</organism>
<gene>
    <name evidence="3" type="ORF">SAMN04490178_103164</name>
</gene>
<dbReference type="GO" id="GO:0004491">
    <property type="term" value="F:methylmalonate-semialdehyde dehydrogenase (acylating, NAD) activity"/>
    <property type="evidence" value="ECO:0007669"/>
    <property type="project" value="InterPro"/>
</dbReference>
<dbReference type="InterPro" id="IPR016161">
    <property type="entry name" value="Ald_DH/histidinol_DH"/>
</dbReference>
<evidence type="ECO:0000313" key="4">
    <source>
        <dbReference type="Proteomes" id="UP000198847"/>
    </source>
</evidence>
<dbReference type="InterPro" id="IPR015590">
    <property type="entry name" value="Aldehyde_DH_dom"/>
</dbReference>
<dbReference type="NCBIfam" id="TIGR01722">
    <property type="entry name" value="MMSDH"/>
    <property type="match status" value="1"/>
</dbReference>
<feature type="domain" description="Aldehyde dehydrogenase" evidence="2">
    <location>
        <begin position="14"/>
        <end position="480"/>
    </location>
</feature>
<evidence type="ECO:0000259" key="2">
    <source>
        <dbReference type="Pfam" id="PF00171"/>
    </source>
</evidence>
<dbReference type="PANTHER" id="PTHR43866">
    <property type="entry name" value="MALONATE-SEMIALDEHYDE DEHYDROGENASE"/>
    <property type="match status" value="1"/>
</dbReference>
<evidence type="ECO:0000313" key="3">
    <source>
        <dbReference type="EMBL" id="SEO61308.1"/>
    </source>
</evidence>
<dbReference type="Gene3D" id="3.40.605.10">
    <property type="entry name" value="Aldehyde Dehydrogenase, Chain A, domain 1"/>
    <property type="match status" value="1"/>
</dbReference>
<proteinExistence type="predicted"/>
<dbReference type="SUPFAM" id="SSF53720">
    <property type="entry name" value="ALDH-like"/>
    <property type="match status" value="1"/>
</dbReference>
<dbReference type="AlphaFoldDB" id="A0A1H8R579"/>
<dbReference type="InterPro" id="IPR016163">
    <property type="entry name" value="Ald_DH_C"/>
</dbReference>
<dbReference type="GO" id="GO:0006574">
    <property type="term" value="P:L-valine catabolic process"/>
    <property type="evidence" value="ECO:0007669"/>
    <property type="project" value="TreeGrafter"/>
</dbReference>